<evidence type="ECO:0000256" key="4">
    <source>
        <dbReference type="ARBA" id="ARBA00013174"/>
    </source>
</evidence>
<dbReference type="InterPro" id="IPR043130">
    <property type="entry name" value="CDP-OH_PTrfase_TM_dom"/>
</dbReference>
<keyword evidence="7 15" id="KW-0808">Transferase</keyword>
<keyword evidence="17" id="KW-1185">Reference proteome</keyword>
<keyword evidence="11" id="KW-0472">Membrane</keyword>
<dbReference type="Pfam" id="PF01066">
    <property type="entry name" value="CDP-OH_P_transf"/>
    <property type="match status" value="1"/>
</dbReference>
<dbReference type="STRING" id="1356854.N007_07630"/>
<dbReference type="Proteomes" id="UP000829401">
    <property type="component" value="Chromosome"/>
</dbReference>
<protein>
    <recommendedName>
        <fullName evidence="5">CDP-diacylglycerol--serine O-phosphatidyltransferase</fullName>
        <ecNumber evidence="4">2.7.8.8</ecNumber>
    </recommendedName>
    <alternativeName>
        <fullName evidence="14">Phosphatidylserine synthase</fullName>
    </alternativeName>
</protein>
<keyword evidence="6" id="KW-0444">Lipid biosynthesis</keyword>
<evidence type="ECO:0000256" key="15">
    <source>
        <dbReference type="RuleBase" id="RU003750"/>
    </source>
</evidence>
<keyword evidence="12" id="KW-0594">Phospholipid biosynthesis</keyword>
<dbReference type="OrthoDB" id="9777147at2"/>
<gene>
    <name evidence="16" type="primary">pssA</name>
    <name evidence="16" type="ORF">K1I37_01550</name>
</gene>
<evidence type="ECO:0000256" key="5">
    <source>
        <dbReference type="ARBA" id="ARBA00017171"/>
    </source>
</evidence>
<keyword evidence="10" id="KW-0443">Lipid metabolism</keyword>
<dbReference type="RefSeq" id="WP_021296590.1">
    <property type="nucleotide sequence ID" value="NZ_AURB01000132.1"/>
</dbReference>
<dbReference type="InterPro" id="IPR004533">
    <property type="entry name" value="CDP-diaglyc--ser_O-PTrfase"/>
</dbReference>
<dbReference type="EMBL" id="CP080467">
    <property type="protein sequence ID" value="UNO49270.1"/>
    <property type="molecule type" value="Genomic_DNA"/>
</dbReference>
<evidence type="ECO:0000256" key="14">
    <source>
        <dbReference type="ARBA" id="ARBA00032361"/>
    </source>
</evidence>
<evidence type="ECO:0000256" key="7">
    <source>
        <dbReference type="ARBA" id="ARBA00022679"/>
    </source>
</evidence>
<evidence type="ECO:0000313" key="17">
    <source>
        <dbReference type="Proteomes" id="UP000829401"/>
    </source>
</evidence>
<dbReference type="InterPro" id="IPR050324">
    <property type="entry name" value="CDP-alcohol_PTase-I"/>
</dbReference>
<evidence type="ECO:0000256" key="3">
    <source>
        <dbReference type="ARBA" id="ARBA00010441"/>
    </source>
</evidence>
<evidence type="ECO:0000256" key="6">
    <source>
        <dbReference type="ARBA" id="ARBA00022516"/>
    </source>
</evidence>
<comment type="catalytic activity">
    <reaction evidence="1">
        <text>a CDP-1,2-diacyl-sn-glycerol + L-serine = a 1,2-diacyl-sn-glycero-3-phospho-L-serine + CMP + H(+)</text>
        <dbReference type="Rhea" id="RHEA:16913"/>
        <dbReference type="ChEBI" id="CHEBI:15378"/>
        <dbReference type="ChEBI" id="CHEBI:33384"/>
        <dbReference type="ChEBI" id="CHEBI:57262"/>
        <dbReference type="ChEBI" id="CHEBI:58332"/>
        <dbReference type="ChEBI" id="CHEBI:60377"/>
        <dbReference type="EC" id="2.7.8.8"/>
    </reaction>
</comment>
<keyword evidence="13" id="KW-1208">Phospholipid metabolism</keyword>
<dbReference type="GO" id="GO:0003882">
    <property type="term" value="F:CDP-diacylglycerol-serine O-phosphatidyltransferase activity"/>
    <property type="evidence" value="ECO:0007669"/>
    <property type="project" value="UniProtKB-EC"/>
</dbReference>
<sequence length="252" mass="27632">MFIKSIPSLLTLGNLVIGMVAILMSIHGHFNEAALLVVIGMLLDGLDGRAARLLHAESEFGKQLDSLSDLVTFGVAPAVIMYQVLLSHLGLLGAVLAIWFPICGTLRLARFNVETKSSSYFVGLPITAAGGILATMALTRPVLHPAIVILPLGMFILSVLMVSRVRYPNFKRVAFPKSAVVLVPLFVVIVFCAIKFHFIRANWIIFGVLAIYAVYGMLRGVRRHRIRRARGMSSNDVEMDGEVEPSSPFREM</sequence>
<evidence type="ECO:0000256" key="2">
    <source>
        <dbReference type="ARBA" id="ARBA00004127"/>
    </source>
</evidence>
<dbReference type="EC" id="2.7.8.8" evidence="4"/>
<dbReference type="GO" id="GO:0008654">
    <property type="term" value="P:phospholipid biosynthetic process"/>
    <property type="evidence" value="ECO:0007669"/>
    <property type="project" value="UniProtKB-KW"/>
</dbReference>
<dbReference type="eggNOG" id="COG1183">
    <property type="taxonomic scope" value="Bacteria"/>
</dbReference>
<evidence type="ECO:0000256" key="9">
    <source>
        <dbReference type="ARBA" id="ARBA00022989"/>
    </source>
</evidence>
<dbReference type="GO" id="GO:0016020">
    <property type="term" value="C:membrane"/>
    <property type="evidence" value="ECO:0007669"/>
    <property type="project" value="InterPro"/>
</dbReference>
<comment type="similarity">
    <text evidence="3 15">Belongs to the CDP-alcohol phosphatidyltransferase class-I family.</text>
</comment>
<accession>T0D847</accession>
<evidence type="ECO:0000256" key="11">
    <source>
        <dbReference type="ARBA" id="ARBA00023136"/>
    </source>
</evidence>
<comment type="subcellular location">
    <subcellularLocation>
        <location evidence="2">Endomembrane system</location>
        <topology evidence="2">Multi-pass membrane protein</topology>
    </subcellularLocation>
</comment>
<dbReference type="AlphaFoldDB" id="T0D847"/>
<evidence type="ECO:0000256" key="12">
    <source>
        <dbReference type="ARBA" id="ARBA00023209"/>
    </source>
</evidence>
<keyword evidence="8" id="KW-0812">Transmembrane</keyword>
<name>T0D847_ALIAG</name>
<proteinExistence type="inferred from homology"/>
<evidence type="ECO:0000313" key="16">
    <source>
        <dbReference type="EMBL" id="UNO49270.1"/>
    </source>
</evidence>
<keyword evidence="9" id="KW-1133">Transmembrane helix</keyword>
<dbReference type="PROSITE" id="PS00379">
    <property type="entry name" value="CDP_ALCOHOL_P_TRANSF"/>
    <property type="match status" value="1"/>
</dbReference>
<dbReference type="InterPro" id="IPR000462">
    <property type="entry name" value="CDP-OH_P_trans"/>
</dbReference>
<dbReference type="Gene3D" id="1.20.120.1760">
    <property type="match status" value="1"/>
</dbReference>
<dbReference type="InterPro" id="IPR048254">
    <property type="entry name" value="CDP_ALCOHOL_P_TRANSF_CS"/>
</dbReference>
<dbReference type="PANTHER" id="PTHR14269:SF61">
    <property type="entry name" value="CDP-DIACYLGLYCEROL--SERINE O-PHOSPHATIDYLTRANSFERASE"/>
    <property type="match status" value="1"/>
</dbReference>
<evidence type="ECO:0000256" key="1">
    <source>
        <dbReference type="ARBA" id="ARBA00000287"/>
    </source>
</evidence>
<dbReference type="NCBIfam" id="TIGR00473">
    <property type="entry name" value="pssA"/>
    <property type="match status" value="1"/>
</dbReference>
<dbReference type="GO" id="GO:0012505">
    <property type="term" value="C:endomembrane system"/>
    <property type="evidence" value="ECO:0007669"/>
    <property type="project" value="UniProtKB-SubCell"/>
</dbReference>
<accession>A0A9E7CSA4</accession>
<evidence type="ECO:0000256" key="10">
    <source>
        <dbReference type="ARBA" id="ARBA00023098"/>
    </source>
</evidence>
<reference evidence="17" key="1">
    <citation type="journal article" date="2022" name="G3 (Bethesda)">
        <title>Unveiling the complete genome sequence of Alicyclobacillus acidoterrestris DSM 3922T, a taint-producing strain.</title>
        <authorList>
            <person name="Leonardo I.C."/>
            <person name="Barreto Crespo M.T."/>
            <person name="Gaspar F.B."/>
        </authorList>
    </citation>
    <scope>NUCLEOTIDE SEQUENCE [LARGE SCALE GENOMIC DNA]</scope>
    <source>
        <strain evidence="17">DSM 3922</strain>
    </source>
</reference>
<dbReference type="PANTHER" id="PTHR14269">
    <property type="entry name" value="CDP-DIACYLGLYCEROL--GLYCEROL-3-PHOSPHATE 3-PHOSPHATIDYLTRANSFERASE-RELATED"/>
    <property type="match status" value="1"/>
</dbReference>
<dbReference type="KEGG" id="aaco:K1I37_01550"/>
<evidence type="ECO:0000256" key="13">
    <source>
        <dbReference type="ARBA" id="ARBA00023264"/>
    </source>
</evidence>
<evidence type="ECO:0000256" key="8">
    <source>
        <dbReference type="ARBA" id="ARBA00022692"/>
    </source>
</evidence>
<organism evidence="16 17">
    <name type="scientific">Alicyclobacillus acidoterrestris (strain ATCC 49025 / DSM 3922 / CIP 106132 / NCIMB 13137 / GD3B)</name>
    <dbReference type="NCBI Taxonomy" id="1356854"/>
    <lineage>
        <taxon>Bacteria</taxon>
        <taxon>Bacillati</taxon>
        <taxon>Bacillota</taxon>
        <taxon>Bacilli</taxon>
        <taxon>Bacillales</taxon>
        <taxon>Alicyclobacillaceae</taxon>
        <taxon>Alicyclobacillus</taxon>
    </lineage>
</organism>